<dbReference type="OrthoDB" id="2535105at2759"/>
<dbReference type="Proteomes" id="UP000030669">
    <property type="component" value="Unassembled WGS sequence"/>
</dbReference>
<proteinExistence type="predicted"/>
<dbReference type="OMA" id="WMDSVAF"/>
<dbReference type="Pfam" id="PF20152">
    <property type="entry name" value="DUF6534"/>
    <property type="match status" value="1"/>
</dbReference>
<dbReference type="eggNOG" id="ENOG502R9V6">
    <property type="taxonomic scope" value="Eukaryota"/>
</dbReference>
<feature type="transmembrane region" description="Helical" evidence="1">
    <location>
        <begin position="50"/>
        <end position="74"/>
    </location>
</feature>
<feature type="domain" description="DUF6534" evidence="2">
    <location>
        <begin position="163"/>
        <end position="217"/>
    </location>
</feature>
<dbReference type="GeneID" id="19309354"/>
<dbReference type="KEGG" id="gtr:GLOTRDRAFT_92054"/>
<dbReference type="InterPro" id="IPR045339">
    <property type="entry name" value="DUF6534"/>
</dbReference>
<dbReference type="RefSeq" id="XP_007864035.1">
    <property type="nucleotide sequence ID" value="XM_007865844.1"/>
</dbReference>
<sequence length="291" mass="32486">MSTPAPPALDNSLGAILIGVICASALYGLSCLQTFQYLRAYRDDRFYLKALVLILWCLDTLHSAFTCHALYYYAVTMYGNYLALATANWWVPVALNVCIGSLVQMYMGWRVFIRLFVPGPVCLFCFQPLVLLCKAMTVIGFRVKEFANLKYYKGIITTSLASTAVVDLVIAASLCYFLSKKRTGFSKTDDLINTLIIYSVNSGVLTSVFKLPALNLIYDHSLNARKRLRKYGNATPLELSDLPPASNLQIKADRLSQHPVRIQTETSTLVRTDPSAVYRDWDDSSKAVSIN</sequence>
<keyword evidence="1" id="KW-1133">Transmembrane helix</keyword>
<name>S7QBW1_GLOTA</name>
<keyword evidence="1" id="KW-0472">Membrane</keyword>
<dbReference type="EMBL" id="KB469299">
    <property type="protein sequence ID" value="EPQ56832.1"/>
    <property type="molecule type" value="Genomic_DNA"/>
</dbReference>
<dbReference type="PANTHER" id="PTHR40465">
    <property type="entry name" value="CHROMOSOME 1, WHOLE GENOME SHOTGUN SEQUENCE"/>
    <property type="match status" value="1"/>
</dbReference>
<feature type="transmembrane region" description="Helical" evidence="1">
    <location>
        <begin position="155"/>
        <end position="178"/>
    </location>
</feature>
<organism evidence="3 4">
    <name type="scientific">Gloeophyllum trabeum (strain ATCC 11539 / FP-39264 / Madison 617)</name>
    <name type="common">Brown rot fungus</name>
    <dbReference type="NCBI Taxonomy" id="670483"/>
    <lineage>
        <taxon>Eukaryota</taxon>
        <taxon>Fungi</taxon>
        <taxon>Dikarya</taxon>
        <taxon>Basidiomycota</taxon>
        <taxon>Agaricomycotina</taxon>
        <taxon>Agaricomycetes</taxon>
        <taxon>Gloeophyllales</taxon>
        <taxon>Gloeophyllaceae</taxon>
        <taxon>Gloeophyllum</taxon>
    </lineage>
</organism>
<evidence type="ECO:0000259" key="2">
    <source>
        <dbReference type="Pfam" id="PF20152"/>
    </source>
</evidence>
<evidence type="ECO:0000256" key="1">
    <source>
        <dbReference type="SAM" id="Phobius"/>
    </source>
</evidence>
<feature type="transmembrane region" description="Helical" evidence="1">
    <location>
        <begin position="12"/>
        <end position="38"/>
    </location>
</feature>
<feature type="transmembrane region" description="Helical" evidence="1">
    <location>
        <begin position="121"/>
        <end position="143"/>
    </location>
</feature>
<feature type="transmembrane region" description="Helical" evidence="1">
    <location>
        <begin position="89"/>
        <end position="109"/>
    </location>
</feature>
<dbReference type="PANTHER" id="PTHR40465:SF1">
    <property type="entry name" value="DUF6534 DOMAIN-CONTAINING PROTEIN"/>
    <property type="match status" value="1"/>
</dbReference>
<keyword evidence="1" id="KW-0812">Transmembrane</keyword>
<gene>
    <name evidence="3" type="ORF">GLOTRDRAFT_92054</name>
</gene>
<accession>S7QBW1</accession>
<reference evidence="3 4" key="1">
    <citation type="journal article" date="2012" name="Science">
        <title>The Paleozoic origin of enzymatic lignin decomposition reconstructed from 31 fungal genomes.</title>
        <authorList>
            <person name="Floudas D."/>
            <person name="Binder M."/>
            <person name="Riley R."/>
            <person name="Barry K."/>
            <person name="Blanchette R.A."/>
            <person name="Henrissat B."/>
            <person name="Martinez A.T."/>
            <person name="Otillar R."/>
            <person name="Spatafora J.W."/>
            <person name="Yadav J.S."/>
            <person name="Aerts A."/>
            <person name="Benoit I."/>
            <person name="Boyd A."/>
            <person name="Carlson A."/>
            <person name="Copeland A."/>
            <person name="Coutinho P.M."/>
            <person name="de Vries R.P."/>
            <person name="Ferreira P."/>
            <person name="Findley K."/>
            <person name="Foster B."/>
            <person name="Gaskell J."/>
            <person name="Glotzer D."/>
            <person name="Gorecki P."/>
            <person name="Heitman J."/>
            <person name="Hesse C."/>
            <person name="Hori C."/>
            <person name="Igarashi K."/>
            <person name="Jurgens J.A."/>
            <person name="Kallen N."/>
            <person name="Kersten P."/>
            <person name="Kohler A."/>
            <person name="Kuees U."/>
            <person name="Kumar T.K.A."/>
            <person name="Kuo A."/>
            <person name="LaButti K."/>
            <person name="Larrondo L.F."/>
            <person name="Lindquist E."/>
            <person name="Ling A."/>
            <person name="Lombard V."/>
            <person name="Lucas S."/>
            <person name="Lundell T."/>
            <person name="Martin R."/>
            <person name="McLaughlin D.J."/>
            <person name="Morgenstern I."/>
            <person name="Morin E."/>
            <person name="Murat C."/>
            <person name="Nagy L.G."/>
            <person name="Nolan M."/>
            <person name="Ohm R.A."/>
            <person name="Patyshakuliyeva A."/>
            <person name="Rokas A."/>
            <person name="Ruiz-Duenas F.J."/>
            <person name="Sabat G."/>
            <person name="Salamov A."/>
            <person name="Samejima M."/>
            <person name="Schmutz J."/>
            <person name="Slot J.C."/>
            <person name="St John F."/>
            <person name="Stenlid J."/>
            <person name="Sun H."/>
            <person name="Sun S."/>
            <person name="Syed K."/>
            <person name="Tsang A."/>
            <person name="Wiebenga A."/>
            <person name="Young D."/>
            <person name="Pisabarro A."/>
            <person name="Eastwood D.C."/>
            <person name="Martin F."/>
            <person name="Cullen D."/>
            <person name="Grigoriev I.V."/>
            <person name="Hibbett D.S."/>
        </authorList>
    </citation>
    <scope>NUCLEOTIDE SEQUENCE [LARGE SCALE GENOMIC DNA]</scope>
    <source>
        <strain evidence="3 4">ATCC 11539</strain>
    </source>
</reference>
<evidence type="ECO:0000313" key="3">
    <source>
        <dbReference type="EMBL" id="EPQ56832.1"/>
    </source>
</evidence>
<keyword evidence="4" id="KW-1185">Reference proteome</keyword>
<evidence type="ECO:0000313" key="4">
    <source>
        <dbReference type="Proteomes" id="UP000030669"/>
    </source>
</evidence>
<protein>
    <recommendedName>
        <fullName evidence="2">DUF6534 domain-containing protein</fullName>
    </recommendedName>
</protein>
<dbReference type="AlphaFoldDB" id="S7QBW1"/>
<dbReference type="HOGENOM" id="CLU_046025_5_4_1"/>